<feature type="region of interest" description="Disordered" evidence="6">
    <location>
        <begin position="762"/>
        <end position="1086"/>
    </location>
</feature>
<dbReference type="Gene3D" id="1.10.10.970">
    <property type="entry name" value="RNA 2'-phosphotransferase, Tpt1/KptA family, N-terminal domain"/>
    <property type="match status" value="1"/>
</dbReference>
<dbReference type="Gene3D" id="2.40.70.10">
    <property type="entry name" value="Acid Proteases"/>
    <property type="match status" value="1"/>
</dbReference>
<dbReference type="PANTHER" id="PTHR46363">
    <property type="entry name" value="DEOXYRIBONUCLEASE TATDN2-RELATED"/>
    <property type="match status" value="1"/>
</dbReference>
<dbReference type="Pfam" id="PF01026">
    <property type="entry name" value="TatD_DNase"/>
    <property type="match status" value="1"/>
</dbReference>
<feature type="domain" description="Peptidase A2" evidence="7">
    <location>
        <begin position="318"/>
        <end position="396"/>
    </location>
</feature>
<feature type="region of interest" description="Disordered" evidence="6">
    <location>
        <begin position="267"/>
        <end position="288"/>
    </location>
</feature>
<evidence type="ECO:0000256" key="3">
    <source>
        <dbReference type="ARBA" id="ARBA00012007"/>
    </source>
</evidence>
<dbReference type="EMBL" id="CACVKT020002234">
    <property type="protein sequence ID" value="CAC5377051.1"/>
    <property type="molecule type" value="Genomic_DNA"/>
</dbReference>
<dbReference type="InterPro" id="IPR042080">
    <property type="entry name" value="RNA_2'-PTrans_N"/>
</dbReference>
<accession>A0A6J8B042</accession>
<protein>
    <recommendedName>
        <fullName evidence="3">2'-phosphotransferase</fullName>
        <ecNumber evidence="3">2.7.1.160</ecNumber>
    </recommendedName>
</protein>
<organism evidence="8 9">
    <name type="scientific">Mytilus coruscus</name>
    <name type="common">Sea mussel</name>
    <dbReference type="NCBI Taxonomy" id="42192"/>
    <lineage>
        <taxon>Eukaryota</taxon>
        <taxon>Metazoa</taxon>
        <taxon>Spiralia</taxon>
        <taxon>Lophotrochozoa</taxon>
        <taxon>Mollusca</taxon>
        <taxon>Bivalvia</taxon>
        <taxon>Autobranchia</taxon>
        <taxon>Pteriomorphia</taxon>
        <taxon>Mytilida</taxon>
        <taxon>Mytiloidea</taxon>
        <taxon>Mytilidae</taxon>
        <taxon>Mytilinae</taxon>
        <taxon>Mytilus</taxon>
    </lineage>
</organism>
<dbReference type="InterPro" id="IPR021109">
    <property type="entry name" value="Peptidase_aspartic_dom_sf"/>
</dbReference>
<dbReference type="GO" id="GO:0004190">
    <property type="term" value="F:aspartic-type endopeptidase activity"/>
    <property type="evidence" value="ECO:0007669"/>
    <property type="project" value="InterPro"/>
</dbReference>
<comment type="function">
    <text evidence="1">Catalyzes the last step of tRNA splicing, the transfer of the splice junction 2'-phosphate from ligated tRNA to NAD to produce ADP-ribose 1''-2'' cyclic phosphate.</text>
</comment>
<gene>
    <name evidence="8" type="ORF">MCOR_13484</name>
</gene>
<evidence type="ECO:0000256" key="6">
    <source>
        <dbReference type="SAM" id="MobiDB-lite"/>
    </source>
</evidence>
<dbReference type="InterPro" id="IPR002745">
    <property type="entry name" value="Ptrans_KptA/Tpt1"/>
</dbReference>
<dbReference type="CDD" id="cd00303">
    <property type="entry name" value="retropepsin_like"/>
    <property type="match status" value="1"/>
</dbReference>
<dbReference type="Gene3D" id="3.20.20.140">
    <property type="entry name" value="Metal-dependent hydrolases"/>
    <property type="match status" value="1"/>
</dbReference>
<keyword evidence="8" id="KW-0808">Transferase</keyword>
<dbReference type="GO" id="GO:0006508">
    <property type="term" value="P:proteolysis"/>
    <property type="evidence" value="ECO:0007669"/>
    <property type="project" value="InterPro"/>
</dbReference>
<proteinExistence type="inferred from homology"/>
<evidence type="ECO:0000313" key="8">
    <source>
        <dbReference type="EMBL" id="CAC5377051.1"/>
    </source>
</evidence>
<name>A0A6J8B042_MYTCO</name>
<keyword evidence="4" id="KW-0378">Hydrolase</keyword>
<dbReference type="InterPro" id="IPR032466">
    <property type="entry name" value="Metal_Hydrolase"/>
</dbReference>
<feature type="compositionally biased region" description="Basic and acidic residues" evidence="6">
    <location>
        <begin position="825"/>
        <end position="843"/>
    </location>
</feature>
<dbReference type="GO" id="GO:0000215">
    <property type="term" value="F:tRNA 2'-phosphotransferase activity"/>
    <property type="evidence" value="ECO:0007669"/>
    <property type="project" value="UniProtKB-EC"/>
</dbReference>
<dbReference type="SUPFAM" id="SSF56399">
    <property type="entry name" value="ADP-ribosylation"/>
    <property type="match status" value="1"/>
</dbReference>
<evidence type="ECO:0000313" key="9">
    <source>
        <dbReference type="Proteomes" id="UP000507470"/>
    </source>
</evidence>
<feature type="compositionally biased region" description="Polar residues" evidence="6">
    <location>
        <begin position="1066"/>
        <end position="1076"/>
    </location>
</feature>
<feature type="region of interest" description="Disordered" evidence="6">
    <location>
        <begin position="1227"/>
        <end position="1278"/>
    </location>
</feature>
<dbReference type="SUPFAM" id="SSF51556">
    <property type="entry name" value="Metallo-dependent hydrolases"/>
    <property type="match status" value="1"/>
</dbReference>
<feature type="compositionally biased region" description="Polar residues" evidence="6">
    <location>
        <begin position="876"/>
        <end position="886"/>
    </location>
</feature>
<feature type="compositionally biased region" description="Basic and acidic residues" evidence="6">
    <location>
        <begin position="965"/>
        <end position="984"/>
    </location>
</feature>
<evidence type="ECO:0000256" key="5">
    <source>
        <dbReference type="ARBA" id="ARBA00047949"/>
    </source>
</evidence>
<feature type="compositionally biased region" description="Basic and acidic residues" evidence="6">
    <location>
        <begin position="803"/>
        <end position="818"/>
    </location>
</feature>
<dbReference type="OrthoDB" id="419694at2759"/>
<dbReference type="InterPro" id="IPR001130">
    <property type="entry name" value="TatD-like"/>
</dbReference>
<feature type="compositionally biased region" description="Acidic residues" evidence="6">
    <location>
        <begin position="278"/>
        <end position="288"/>
    </location>
</feature>
<dbReference type="PROSITE" id="PS50175">
    <property type="entry name" value="ASP_PROT_RETROV"/>
    <property type="match status" value="1"/>
</dbReference>
<sequence length="1542" mass="168859">MSGEGEEEVIQDQGVDRRLSKTLIYVLRHGASKWGLKVLPGGFVYVDELLSRHPGLSGYTLKELTRLVEVDVDKRFTLERDPEHGWWKIKANQGHSIDVGSFGMPSVEENTVAHAYHYTTMLAWGDIEEEGLRRMNRQHIHLLSEVPPTFKSHWEVQIMIDVPRAQAEGYEFFWAPSRAILCPGNQAGVLPVNQCLPMTRGDPGGEEWGEIPGSLWFECGDLSLTEDTSPAEVTMASYGEPQESWDSAEGHSPPRGVNTIDTALESNEEAHNSGDSSSEGEAETTLVDEESDCEIVTVCQLRSGTVFRVPIKVQGQSLFAVVDTAAEVTLISEEVYRSLKSVPTILREVIMNTAGKGMQMNGYVVGQVNLELGSKLIQTNLYVAPIEDDMLLGFDLLRAHCIDLQMSEGQLRVGDEVIPMTMGKVGQTPRVANVTIREKITVPPNSVMKLSCQVNCELPSYIVEAGIHSGLLVPRTLHAGGSQPVVCLINTSNKHVHVRQGELIAQAVEVETIEVPAKVQVVGTGVGTGPTESDQGVPEHLRDLFDRSKALLGSQEQEALASLLREMPVDSPCQDFKTDVNLATLPCGGCPYCARAQAQWSKFMTDVDDVVPLASKGKGVKGGSVNEILVAGQDSAEGGFFDEILVAGQNPAVEGICISRVTVATVGRDVVIVPDNPDCSIQVVQDGLGVVLGKYSVEQICDAQSKDPEFKWLTEWLDDNSCQPAQGDLFRSSPPAKFYWTIKERFSRDERGMIMYHAKDGEGNRKLKSGRTRTIYAQVVRPRKGALEMSSDESAGGSPKRSWAAEEKREEKREEVSPRGRHRDRVPSGERDTPSLRDTKGQEGEAEVPGEAISGDHRDPSPKAGDTSLGGDSRAVSRSTRDGSSNSRERARSGSRQGASRDPSGGRSRCPVSRGTPGAAVPMARGTPVGIPADRDAHSAPPLGRGFQVKKETTQERKRRRNRQKERLAEEAARLRRALRDAQERQTPQSGSRGRAGVSAPNIFQQGGGRRETGVSGQRTPQRSYTAKGTGMSEQRTPRGNFTARETGLSSQRTPQHDYTLRETGVSGQRTPQYDNTPRERDLPTLQKCPIQGCPVRALDIQPHVMLEHVAEVFGEPTGSPRASLAPIRVAALQAQAWMLVGGDLEDLVAHINRLAITRPHIIGQAVQGQMEEVCLEGGRPVPPYFSTAPVNSPGALIDWRVQAAIMGELGDKAEAFRGMFRLQGPRAATGSPASQLGQAEGGIDPLRSPSDSPPGKKILVETQGAAGDPTPPAFDSHFHLDRGWRQWRMAGRMDRRRNPVDLGGGVMVYCDPGTWPSAWTLREPPRGSPWVTAIGVHPKKAHQLDDSSFGKMEQLVGLPGVRAIGEVGLDQSQRDPPLQRQVSTLKWVLNLCKGRPEVPLILHVRRAPEDCHSAETHLKVLTTVRERVAPQQRIHLHCFDGGMQEARRWKDAFPNVYFGYTGEVSRFDREQGQVVSSLPLERILLESDAPYFRPSWVPNNSHGHPQYIAEVAMGLLAFRSGDTLWALLEATTSNARALYRI</sequence>
<comment type="catalytic activity">
    <reaction evidence="5">
        <text>2'-phospho-[ligated tRNA] + NAD(+) = mature tRNA + ADP-alpha-D-ribose 1'',2''-cyclic phosphate + nicotinamide</text>
        <dbReference type="Rhea" id="RHEA:23324"/>
        <dbReference type="Rhea" id="RHEA-COMP:11106"/>
        <dbReference type="Rhea" id="RHEA-COMP:11107"/>
        <dbReference type="ChEBI" id="CHEBI:17154"/>
        <dbReference type="ChEBI" id="CHEBI:57540"/>
        <dbReference type="ChEBI" id="CHEBI:76596"/>
        <dbReference type="ChEBI" id="CHEBI:82883"/>
        <dbReference type="ChEBI" id="CHEBI:85027"/>
        <dbReference type="EC" id="2.7.1.160"/>
    </reaction>
</comment>
<dbReference type="InterPro" id="IPR001995">
    <property type="entry name" value="Peptidase_A2_cat"/>
</dbReference>
<dbReference type="PANTHER" id="PTHR46363:SF1">
    <property type="entry name" value="DEOXYRIBONUCLEASE TATDN2-RELATED"/>
    <property type="match status" value="1"/>
</dbReference>
<dbReference type="Gene3D" id="3.20.170.30">
    <property type="match status" value="1"/>
</dbReference>
<reference evidence="8 9" key="1">
    <citation type="submission" date="2020-06" db="EMBL/GenBank/DDBJ databases">
        <authorList>
            <person name="Li R."/>
            <person name="Bekaert M."/>
        </authorList>
    </citation>
    <scope>NUCLEOTIDE SEQUENCE [LARGE SCALE GENOMIC DNA]</scope>
    <source>
        <strain evidence="9">wild</strain>
    </source>
</reference>
<evidence type="ECO:0000256" key="1">
    <source>
        <dbReference type="ARBA" id="ARBA00003343"/>
    </source>
</evidence>
<dbReference type="Proteomes" id="UP000507470">
    <property type="component" value="Unassembled WGS sequence"/>
</dbReference>
<feature type="compositionally biased region" description="Polar residues" evidence="6">
    <location>
        <begin position="1015"/>
        <end position="1040"/>
    </location>
</feature>
<evidence type="ECO:0000256" key="4">
    <source>
        <dbReference type="ARBA" id="ARBA00022801"/>
    </source>
</evidence>
<dbReference type="GO" id="GO:0016788">
    <property type="term" value="F:hydrolase activity, acting on ester bonds"/>
    <property type="evidence" value="ECO:0007669"/>
    <property type="project" value="InterPro"/>
</dbReference>
<dbReference type="Pfam" id="PF13975">
    <property type="entry name" value="gag-asp_proteas"/>
    <property type="match status" value="1"/>
</dbReference>
<dbReference type="Pfam" id="PF01885">
    <property type="entry name" value="PTS_2-RNA"/>
    <property type="match status" value="1"/>
</dbReference>
<evidence type="ECO:0000259" key="7">
    <source>
        <dbReference type="PROSITE" id="PS50175"/>
    </source>
</evidence>
<evidence type="ECO:0000256" key="2">
    <source>
        <dbReference type="ARBA" id="ARBA00009275"/>
    </source>
</evidence>
<keyword evidence="9" id="KW-1185">Reference proteome</keyword>
<dbReference type="SUPFAM" id="SSF50630">
    <property type="entry name" value="Acid proteases"/>
    <property type="match status" value="1"/>
</dbReference>
<dbReference type="InterPro" id="IPR042081">
    <property type="entry name" value="RNA_2'-PTrans_C"/>
</dbReference>
<dbReference type="EC" id="2.7.1.160" evidence="3"/>
<comment type="similarity">
    <text evidence="2">Belongs to the metallo-dependent hydrolases superfamily. TatD-type hydrolase family.</text>
</comment>